<keyword evidence="2" id="KW-1185">Reference proteome</keyword>
<evidence type="ECO:0000313" key="1">
    <source>
        <dbReference type="EMBL" id="PWA96486.1"/>
    </source>
</evidence>
<dbReference type="Proteomes" id="UP000245207">
    <property type="component" value="Unassembled WGS sequence"/>
</dbReference>
<evidence type="ECO:0000313" key="2">
    <source>
        <dbReference type="Proteomes" id="UP000245207"/>
    </source>
</evidence>
<sequence length="333" mass="37096">MTTISILTGYRFTSSQIEHIIILIPRGPEFAELHRLLLSFEPNSCFIKSTTMVLDTDFVKKKEFILKSLFVSLSLYGFSGYIGSPSSVNSIRYENGWLFCSNPPDLKLISMSLSIDSLKYESQYNFLEQEKDLKVYEAIESSANTLGIVTRCAPIAALSFSLKRGYCFIRSGSYLSGKLQIQQPKIGVYQETIGMVRQQAEFGYGHVRKLGPFGEMFIGLLTQAMKDDHNLKRVTAFAKCLLQWRPDGSFGRLANGSTGGFVKLDSICTCCNGLGQVEYIWLPYVSAYLDTINRDYCHGANFATGGSTIRNPTESIYVAGISPFSLNEFANSV</sequence>
<dbReference type="AlphaFoldDB" id="A0A2U1QEP2"/>
<comment type="caution">
    <text evidence="1">The sequence shown here is derived from an EMBL/GenBank/DDBJ whole genome shotgun (WGS) entry which is preliminary data.</text>
</comment>
<name>A0A2U1QEP2_ARTAN</name>
<organism evidence="1 2">
    <name type="scientific">Artemisia annua</name>
    <name type="common">Sweet wormwood</name>
    <dbReference type="NCBI Taxonomy" id="35608"/>
    <lineage>
        <taxon>Eukaryota</taxon>
        <taxon>Viridiplantae</taxon>
        <taxon>Streptophyta</taxon>
        <taxon>Embryophyta</taxon>
        <taxon>Tracheophyta</taxon>
        <taxon>Spermatophyta</taxon>
        <taxon>Magnoliopsida</taxon>
        <taxon>eudicotyledons</taxon>
        <taxon>Gunneridae</taxon>
        <taxon>Pentapetalae</taxon>
        <taxon>asterids</taxon>
        <taxon>campanulids</taxon>
        <taxon>Asterales</taxon>
        <taxon>Asteraceae</taxon>
        <taxon>Asteroideae</taxon>
        <taxon>Anthemideae</taxon>
        <taxon>Artemisiinae</taxon>
        <taxon>Artemisia</taxon>
    </lineage>
</organism>
<gene>
    <name evidence="1" type="ORF">CTI12_AA037730</name>
</gene>
<accession>A0A2U1QEP2</accession>
<dbReference type="STRING" id="35608.A0A2U1QEP2"/>
<proteinExistence type="predicted"/>
<keyword evidence="1" id="KW-0378">Hydrolase</keyword>
<reference evidence="1 2" key="1">
    <citation type="journal article" date="2018" name="Mol. Plant">
        <title>The genome of Artemisia annua provides insight into the evolution of Asteraceae family and artemisinin biosynthesis.</title>
        <authorList>
            <person name="Shen Q."/>
            <person name="Zhang L."/>
            <person name="Liao Z."/>
            <person name="Wang S."/>
            <person name="Yan T."/>
            <person name="Shi P."/>
            <person name="Liu M."/>
            <person name="Fu X."/>
            <person name="Pan Q."/>
            <person name="Wang Y."/>
            <person name="Lv Z."/>
            <person name="Lu X."/>
            <person name="Zhang F."/>
            <person name="Jiang W."/>
            <person name="Ma Y."/>
            <person name="Chen M."/>
            <person name="Hao X."/>
            <person name="Li L."/>
            <person name="Tang Y."/>
            <person name="Lv G."/>
            <person name="Zhou Y."/>
            <person name="Sun X."/>
            <person name="Brodelius P.E."/>
            <person name="Rose J.K.C."/>
            <person name="Tang K."/>
        </authorList>
    </citation>
    <scope>NUCLEOTIDE SEQUENCE [LARGE SCALE GENOMIC DNA]</scope>
    <source>
        <strain evidence="2">cv. Huhao1</strain>
        <tissue evidence="1">Leaf</tissue>
    </source>
</reference>
<dbReference type="GO" id="GO:0016787">
    <property type="term" value="F:hydrolase activity"/>
    <property type="evidence" value="ECO:0007669"/>
    <property type="project" value="UniProtKB-KW"/>
</dbReference>
<protein>
    <submittedName>
        <fullName evidence="1">GDSL-like Lipase/Acylhydrolase superfamily protein</fullName>
    </submittedName>
</protein>
<dbReference type="EMBL" id="PKPP01000174">
    <property type="protein sequence ID" value="PWA96486.1"/>
    <property type="molecule type" value="Genomic_DNA"/>
</dbReference>